<keyword evidence="9" id="KW-0371">Homeobox</keyword>
<dbReference type="GO" id="GO:0042771">
    <property type="term" value="P:intrinsic apoptotic signaling pathway in response to DNA damage by p53 class mediator"/>
    <property type="evidence" value="ECO:0007669"/>
    <property type="project" value="TreeGrafter"/>
</dbReference>
<evidence type="ECO:0000256" key="2">
    <source>
        <dbReference type="ARBA" id="ARBA00022679"/>
    </source>
</evidence>
<evidence type="ECO:0000256" key="6">
    <source>
        <dbReference type="PROSITE-ProRule" id="PRU10141"/>
    </source>
</evidence>
<evidence type="ECO:0000313" key="10">
    <source>
        <dbReference type="Proteomes" id="UP001178508"/>
    </source>
</evidence>
<keyword evidence="9" id="KW-0238">DNA-binding</keyword>
<dbReference type="GO" id="GO:0003677">
    <property type="term" value="F:DNA binding"/>
    <property type="evidence" value="ECO:0007669"/>
    <property type="project" value="UniProtKB-KW"/>
</dbReference>
<sequence length="558" mass="60803">MSTEVQRGDTLSSSSSTYAVLDFIGEGCFGKVAKCLNTRTRETVAIKICKETPGVINEKEISTLERLSVLDPESSNLIRFIERFDHVGQCCLAFEMLDINLFDLLVSGQPLSLSAIRPIAQQLMVALDALKGLGIVHCDIKPDNIMLVSRSQPFRVKLIDFGEALPVSQLPRGPLFQPLGYRAPEVSLGLPLTEAIDMWGVGCVLASLFLADNPFPVECDYLMMKHIVITLGQPEDHLLAAGENTHRYFKQDPWWDLEDPLAWRLLTPREYETENSRRAFLDDTEPLRSLEDLAHIYSDGDSAEMEDRLAFVDFLKDLLHLDGAKRISPSTALQHTYLTMSHQVMSPETTDDTTSVMGSSPTPHQQSAPTSGHETEDSGLSVEEEPPQDADCLSEGQLVESPFALSASSAICLAFDSASLVSEGDSVEEEQPQDADYLSEGQLVESPFALSASSGIRLAFDSASVVSYSVVSDSVMSDSFPWSDHSSLDLDSVSLASDITPPASDSSTLAFACASPASASASLASASTSRSRNLLKRVRSFFSRLKTALCCCCRAEED</sequence>
<dbReference type="AlphaFoldDB" id="A0AAV1G0C6"/>
<dbReference type="SMART" id="SM00220">
    <property type="entry name" value="S_TKc"/>
    <property type="match status" value="1"/>
</dbReference>
<dbReference type="InterPro" id="IPR017441">
    <property type="entry name" value="Protein_kinase_ATP_BS"/>
</dbReference>
<feature type="binding site" evidence="6">
    <location>
        <position position="47"/>
    </location>
    <ligand>
        <name>ATP</name>
        <dbReference type="ChEBI" id="CHEBI:30616"/>
    </ligand>
</feature>
<dbReference type="GO" id="GO:0045944">
    <property type="term" value="P:positive regulation of transcription by RNA polymerase II"/>
    <property type="evidence" value="ECO:0007669"/>
    <property type="project" value="TreeGrafter"/>
</dbReference>
<keyword evidence="4 9" id="KW-0418">Kinase</keyword>
<evidence type="ECO:0000259" key="8">
    <source>
        <dbReference type="PROSITE" id="PS50011"/>
    </source>
</evidence>
<evidence type="ECO:0000313" key="9">
    <source>
        <dbReference type="EMBL" id="CAJ1066965.1"/>
    </source>
</evidence>
<dbReference type="InterPro" id="IPR000719">
    <property type="entry name" value="Prot_kinase_dom"/>
</dbReference>
<evidence type="ECO:0000256" key="1">
    <source>
        <dbReference type="ARBA" id="ARBA00022527"/>
    </source>
</evidence>
<proteinExistence type="predicted"/>
<keyword evidence="2" id="KW-0808">Transferase</keyword>
<name>A0AAV1G0C6_XYRNO</name>
<dbReference type="InterPro" id="IPR008271">
    <property type="entry name" value="Ser/Thr_kinase_AS"/>
</dbReference>
<keyword evidence="3 6" id="KW-0547">Nucleotide-binding</keyword>
<dbReference type="PROSITE" id="PS00108">
    <property type="entry name" value="PROTEIN_KINASE_ST"/>
    <property type="match status" value="1"/>
</dbReference>
<keyword evidence="10" id="KW-1185">Reference proteome</keyword>
<dbReference type="GO" id="GO:0016605">
    <property type="term" value="C:PML body"/>
    <property type="evidence" value="ECO:0007669"/>
    <property type="project" value="TreeGrafter"/>
</dbReference>
<dbReference type="InterPro" id="IPR050494">
    <property type="entry name" value="Ser_Thr_dual-spec_kinase"/>
</dbReference>
<dbReference type="GO" id="GO:0003713">
    <property type="term" value="F:transcription coactivator activity"/>
    <property type="evidence" value="ECO:0007669"/>
    <property type="project" value="TreeGrafter"/>
</dbReference>
<protein>
    <submittedName>
        <fullName evidence="9">Homeodomain-interacting protein kinase 1-like isoform X1</fullName>
    </submittedName>
</protein>
<dbReference type="Pfam" id="PF00069">
    <property type="entry name" value="Pkinase"/>
    <property type="match status" value="1"/>
</dbReference>
<dbReference type="InterPro" id="IPR011009">
    <property type="entry name" value="Kinase-like_dom_sf"/>
</dbReference>
<feature type="domain" description="Protein kinase" evidence="8">
    <location>
        <begin position="18"/>
        <end position="338"/>
    </location>
</feature>
<evidence type="ECO:0000256" key="7">
    <source>
        <dbReference type="SAM" id="MobiDB-lite"/>
    </source>
</evidence>
<reference evidence="9" key="1">
    <citation type="submission" date="2023-08" db="EMBL/GenBank/DDBJ databases">
        <authorList>
            <person name="Alioto T."/>
            <person name="Alioto T."/>
            <person name="Gomez Garrido J."/>
        </authorList>
    </citation>
    <scope>NUCLEOTIDE SEQUENCE</scope>
</reference>
<keyword evidence="1" id="KW-0723">Serine/threonine-protein kinase</keyword>
<dbReference type="GO" id="GO:0005737">
    <property type="term" value="C:cytoplasm"/>
    <property type="evidence" value="ECO:0007669"/>
    <property type="project" value="TreeGrafter"/>
</dbReference>
<dbReference type="Gene3D" id="1.10.510.10">
    <property type="entry name" value="Transferase(Phosphotransferase) domain 1"/>
    <property type="match status" value="1"/>
</dbReference>
<evidence type="ECO:0000256" key="5">
    <source>
        <dbReference type="ARBA" id="ARBA00022840"/>
    </source>
</evidence>
<dbReference type="SUPFAM" id="SSF56112">
    <property type="entry name" value="Protein kinase-like (PK-like)"/>
    <property type="match status" value="1"/>
</dbReference>
<keyword evidence="5 6" id="KW-0067">ATP-binding</keyword>
<dbReference type="GO" id="GO:0005524">
    <property type="term" value="F:ATP binding"/>
    <property type="evidence" value="ECO:0007669"/>
    <property type="project" value="UniProtKB-UniRule"/>
</dbReference>
<dbReference type="GO" id="GO:0007224">
    <property type="term" value="P:smoothened signaling pathway"/>
    <property type="evidence" value="ECO:0007669"/>
    <property type="project" value="TreeGrafter"/>
</dbReference>
<dbReference type="GO" id="GO:0003714">
    <property type="term" value="F:transcription corepressor activity"/>
    <property type="evidence" value="ECO:0007669"/>
    <property type="project" value="TreeGrafter"/>
</dbReference>
<dbReference type="GO" id="GO:0004674">
    <property type="term" value="F:protein serine/threonine kinase activity"/>
    <property type="evidence" value="ECO:0007669"/>
    <property type="project" value="UniProtKB-KW"/>
</dbReference>
<dbReference type="EMBL" id="OY660874">
    <property type="protein sequence ID" value="CAJ1066965.1"/>
    <property type="molecule type" value="Genomic_DNA"/>
</dbReference>
<feature type="region of interest" description="Disordered" evidence="7">
    <location>
        <begin position="346"/>
        <end position="391"/>
    </location>
</feature>
<organism evidence="9 10">
    <name type="scientific">Xyrichtys novacula</name>
    <name type="common">Pearly razorfish</name>
    <name type="synonym">Hemipteronotus novacula</name>
    <dbReference type="NCBI Taxonomy" id="13765"/>
    <lineage>
        <taxon>Eukaryota</taxon>
        <taxon>Metazoa</taxon>
        <taxon>Chordata</taxon>
        <taxon>Craniata</taxon>
        <taxon>Vertebrata</taxon>
        <taxon>Euteleostomi</taxon>
        <taxon>Actinopterygii</taxon>
        <taxon>Neopterygii</taxon>
        <taxon>Teleostei</taxon>
        <taxon>Neoteleostei</taxon>
        <taxon>Acanthomorphata</taxon>
        <taxon>Eupercaria</taxon>
        <taxon>Labriformes</taxon>
        <taxon>Labridae</taxon>
        <taxon>Xyrichtys</taxon>
    </lineage>
</organism>
<dbReference type="PANTHER" id="PTHR24058">
    <property type="entry name" value="DUAL SPECIFICITY PROTEIN KINASE"/>
    <property type="match status" value="1"/>
</dbReference>
<accession>A0AAV1G0C6</accession>
<evidence type="ECO:0000256" key="3">
    <source>
        <dbReference type="ARBA" id="ARBA00022741"/>
    </source>
</evidence>
<feature type="compositionally biased region" description="Polar residues" evidence="7">
    <location>
        <begin position="346"/>
        <end position="372"/>
    </location>
</feature>
<dbReference type="Proteomes" id="UP001178508">
    <property type="component" value="Chromosome 11"/>
</dbReference>
<evidence type="ECO:0000256" key="4">
    <source>
        <dbReference type="ARBA" id="ARBA00022777"/>
    </source>
</evidence>
<dbReference type="PROSITE" id="PS50011">
    <property type="entry name" value="PROTEIN_KINASE_DOM"/>
    <property type="match status" value="1"/>
</dbReference>
<dbReference type="PROSITE" id="PS00107">
    <property type="entry name" value="PROTEIN_KINASE_ATP"/>
    <property type="match status" value="1"/>
</dbReference>
<dbReference type="PANTHER" id="PTHR24058:SF53">
    <property type="entry name" value="HOMEODOMAIN-INTERACTING PROTEIN KINASE 2"/>
    <property type="match status" value="1"/>
</dbReference>
<dbReference type="GO" id="GO:0004713">
    <property type="term" value="F:protein tyrosine kinase activity"/>
    <property type="evidence" value="ECO:0007669"/>
    <property type="project" value="TreeGrafter"/>
</dbReference>
<dbReference type="Gene3D" id="3.30.200.20">
    <property type="entry name" value="Phosphorylase Kinase, domain 1"/>
    <property type="match status" value="1"/>
</dbReference>
<dbReference type="GO" id="GO:0046332">
    <property type="term" value="F:SMAD binding"/>
    <property type="evidence" value="ECO:0007669"/>
    <property type="project" value="TreeGrafter"/>
</dbReference>
<gene>
    <name evidence="9" type="ORF">XNOV1_A010044</name>
</gene>